<sequence>MTAPPRTGHDWQQAGLVLAAVAALVGVPALLAGKAGVRETLVEPGTRIELAAPGEEPDAITFGAVGGWEQRATGDSSTAVLRSPENTILIVSVVNGVTDFPEAADWRLKVLGVQAFEAEFDGGVVNTRHGFQGPTCRAVERAGVCAIVGKDNLVVTLALGGANARLDDLAPILAALEVRS</sequence>
<gene>
    <name evidence="1" type="ORF">HLB23_20645</name>
</gene>
<reference evidence="1 2" key="1">
    <citation type="submission" date="2020-05" db="EMBL/GenBank/DDBJ databases">
        <title>MicrobeNet Type strains.</title>
        <authorList>
            <person name="Nicholson A.C."/>
        </authorList>
    </citation>
    <scope>NUCLEOTIDE SEQUENCE [LARGE SCALE GENOMIC DNA]</scope>
    <source>
        <strain evidence="1 2">JCM 3224</strain>
    </source>
</reference>
<dbReference type="Proteomes" id="UP000586827">
    <property type="component" value="Unassembled WGS sequence"/>
</dbReference>
<dbReference type="AlphaFoldDB" id="A0A849C3B1"/>
<evidence type="ECO:0000313" key="2">
    <source>
        <dbReference type="Proteomes" id="UP000586827"/>
    </source>
</evidence>
<protein>
    <submittedName>
        <fullName evidence="1">Uncharacterized protein</fullName>
    </submittedName>
</protein>
<proteinExistence type="predicted"/>
<accession>A0A849C3B1</accession>
<keyword evidence="2" id="KW-1185">Reference proteome</keyword>
<comment type="caution">
    <text evidence="1">The sequence shown here is derived from an EMBL/GenBank/DDBJ whole genome shotgun (WGS) entry which is preliminary data.</text>
</comment>
<evidence type="ECO:0000313" key="1">
    <source>
        <dbReference type="EMBL" id="NNH72238.1"/>
    </source>
</evidence>
<organism evidence="1 2">
    <name type="scientific">Nocardia uniformis</name>
    <dbReference type="NCBI Taxonomy" id="53432"/>
    <lineage>
        <taxon>Bacteria</taxon>
        <taxon>Bacillati</taxon>
        <taxon>Actinomycetota</taxon>
        <taxon>Actinomycetes</taxon>
        <taxon>Mycobacteriales</taxon>
        <taxon>Nocardiaceae</taxon>
        <taxon>Nocardia</taxon>
    </lineage>
</organism>
<dbReference type="EMBL" id="JABELX010000007">
    <property type="protein sequence ID" value="NNH72238.1"/>
    <property type="molecule type" value="Genomic_DNA"/>
</dbReference>
<name>A0A849C3B1_9NOCA</name>
<dbReference type="RefSeq" id="WP_067518867.1">
    <property type="nucleotide sequence ID" value="NZ_JABELX010000007.1"/>
</dbReference>